<dbReference type="Pfam" id="PF05987">
    <property type="entry name" value="DUF898"/>
    <property type="match status" value="1"/>
</dbReference>
<dbReference type="Proteomes" id="UP000199340">
    <property type="component" value="Unassembled WGS sequence"/>
</dbReference>
<proteinExistence type="predicted"/>
<keyword evidence="1" id="KW-0472">Membrane</keyword>
<feature type="transmembrane region" description="Helical" evidence="1">
    <location>
        <begin position="212"/>
        <end position="230"/>
    </location>
</feature>
<organism evidence="2 3">
    <name type="scientific">Lutimaribacter saemankumensis</name>
    <dbReference type="NCBI Taxonomy" id="490829"/>
    <lineage>
        <taxon>Bacteria</taxon>
        <taxon>Pseudomonadati</taxon>
        <taxon>Pseudomonadota</taxon>
        <taxon>Alphaproteobacteria</taxon>
        <taxon>Rhodobacterales</taxon>
        <taxon>Roseobacteraceae</taxon>
        <taxon>Lutimaribacter</taxon>
    </lineage>
</organism>
<feature type="transmembrane region" description="Helical" evidence="1">
    <location>
        <begin position="323"/>
        <end position="349"/>
    </location>
</feature>
<dbReference type="EMBL" id="FNEB01000006">
    <property type="protein sequence ID" value="SDI93226.1"/>
    <property type="molecule type" value="Genomic_DNA"/>
</dbReference>
<dbReference type="AlphaFoldDB" id="A0A1G8PLN1"/>
<accession>A0A1G8PLN1</accession>
<feature type="transmembrane region" description="Helical" evidence="1">
    <location>
        <begin position="235"/>
        <end position="254"/>
    </location>
</feature>
<feature type="transmembrane region" description="Helical" evidence="1">
    <location>
        <begin position="69"/>
        <end position="95"/>
    </location>
</feature>
<dbReference type="InterPro" id="IPR010295">
    <property type="entry name" value="DUF898"/>
</dbReference>
<keyword evidence="1" id="KW-1133">Transmembrane helix</keyword>
<dbReference type="OrthoDB" id="7462354at2"/>
<keyword evidence="3" id="KW-1185">Reference proteome</keyword>
<protein>
    <submittedName>
        <fullName evidence="2">Uncharacterized membrane protein YjgN, DUF898 family</fullName>
    </submittedName>
</protein>
<evidence type="ECO:0000313" key="2">
    <source>
        <dbReference type="EMBL" id="SDI93226.1"/>
    </source>
</evidence>
<gene>
    <name evidence="2" type="ORF">SAMN05421850_106277</name>
</gene>
<reference evidence="2 3" key="1">
    <citation type="submission" date="2016-10" db="EMBL/GenBank/DDBJ databases">
        <authorList>
            <person name="de Groot N.N."/>
        </authorList>
    </citation>
    <scope>NUCLEOTIDE SEQUENCE [LARGE SCALE GENOMIC DNA]</scope>
    <source>
        <strain evidence="2 3">DSM 28010</strain>
    </source>
</reference>
<feature type="transmembrane region" description="Helical" evidence="1">
    <location>
        <begin position="107"/>
        <end position="132"/>
    </location>
</feature>
<feature type="transmembrane region" description="Helical" evidence="1">
    <location>
        <begin position="18"/>
        <end position="39"/>
    </location>
</feature>
<evidence type="ECO:0000256" key="1">
    <source>
        <dbReference type="SAM" id="Phobius"/>
    </source>
</evidence>
<sequence length="395" mass="43344">MSEIRYADGRYSGKSGSIFGLSLTVAILTLFTFGIYRFWGKTRIRRYIWSSAELDGDRFEYTGTGLEKFLGFLMAVVFLAIYLGIVQMLLTFVGLNLLTEPETEAEMVAQALAFNLTFLSLVPLLLFAVYRARRYKLARTRWRGIRFGMDKGAWGYAFRAIGHYLLTILTLGILLPRQTFHLEKYMTDRMWFGDTQFEQGGRWQDLYGAMKHVFIGLAVIFLGIAVGIAFQMELLLVVLPVVGYFWLMIGFIHYRVQSFAYLTTTKALGGQIAFDARPQTSTVIMTYIIGGIVISVVVGIVTALLGTLAVVSLGDMSGGAPSFGVMALLGVGYVGIILGVGAASTALIVQPIIAHYVDTFTAINIDAANVIRQRVADKGADAEGFADALDIGGAI</sequence>
<dbReference type="RefSeq" id="WP_090029143.1">
    <property type="nucleotide sequence ID" value="NZ_FNEB01000006.1"/>
</dbReference>
<feature type="transmembrane region" description="Helical" evidence="1">
    <location>
        <begin position="284"/>
        <end position="311"/>
    </location>
</feature>
<name>A0A1G8PLN1_9RHOB</name>
<dbReference type="STRING" id="490829.SAMN05421850_106277"/>
<evidence type="ECO:0000313" key="3">
    <source>
        <dbReference type="Proteomes" id="UP000199340"/>
    </source>
</evidence>
<keyword evidence="1" id="KW-0812">Transmembrane</keyword>